<evidence type="ECO:0000313" key="2">
    <source>
        <dbReference type="Proteomes" id="UP001652445"/>
    </source>
</evidence>
<protein>
    <recommendedName>
        <fullName evidence="3">Competence protein CoiA</fullName>
    </recommendedName>
</protein>
<gene>
    <name evidence="1" type="ORF">OB236_14580</name>
</gene>
<dbReference type="EMBL" id="JAOQIO010000044">
    <property type="protein sequence ID" value="MCU6793337.1"/>
    <property type="molecule type" value="Genomic_DNA"/>
</dbReference>
<evidence type="ECO:0000313" key="1">
    <source>
        <dbReference type="EMBL" id="MCU6793337.1"/>
    </source>
</evidence>
<proteinExistence type="predicted"/>
<reference evidence="1 2" key="1">
    <citation type="submission" date="2022-09" db="EMBL/GenBank/DDBJ databases">
        <authorList>
            <person name="Han X.L."/>
            <person name="Wang Q."/>
            <person name="Lu T."/>
        </authorList>
    </citation>
    <scope>NUCLEOTIDE SEQUENCE [LARGE SCALE GENOMIC DNA]</scope>
    <source>
        <strain evidence="1 2">WQ 127069</strain>
    </source>
</reference>
<comment type="caution">
    <text evidence="1">The sequence shown here is derived from an EMBL/GenBank/DDBJ whole genome shotgun (WGS) entry which is preliminary data.</text>
</comment>
<dbReference type="RefSeq" id="WP_262684641.1">
    <property type="nucleotide sequence ID" value="NZ_JAOQIO010000044.1"/>
</dbReference>
<sequence length="451" mass="52823">MEVAVLIDQRIEINKEWFEQLSTGASRESVVRNLEEKYRIHSNKKVIECPCCSQPVTLVLRGETPHFRHRDPCPSAENYERYITRIKKSEDNITHRAGRAILRTYLEGQLKPQSIIVQDGYMCRSSLKIVPDFILTFPDGSIWAIDYITGSREDEAYNNYIQKRTETYRAAGFKPFFFIDFSWLATVPERKVVSFYKAEQQMKIQTETDVQWTAFMSEFIDVFGKAFVLREYFGIQQHVFERDAFQSPDVYSLAYVDPGAGNAYIQRFIPVHHNKFGYHVHRSLISLERATSLDHLNHGFTWWDNEETEIMQQRLQILSSHYEREVAIAAEKEELKWQQQELNIEVVQQNHLVNDKFSKHTTVAKNPEILASDIELMNYLFSDNIRNLFHIDMSLSEALHILTTLRANKNLLSRIQMERIRSLAREVMGPIKYPNSIDSDLRRVLIDIAML</sequence>
<accession>A0ABT2UFB7</accession>
<evidence type="ECO:0008006" key="3">
    <source>
        <dbReference type="Google" id="ProtNLM"/>
    </source>
</evidence>
<name>A0ABT2UFB7_9BACL</name>
<keyword evidence="2" id="KW-1185">Reference proteome</keyword>
<organism evidence="1 2">
    <name type="scientific">Paenibacillus baimaensis</name>
    <dbReference type="NCBI Taxonomy" id="2982185"/>
    <lineage>
        <taxon>Bacteria</taxon>
        <taxon>Bacillati</taxon>
        <taxon>Bacillota</taxon>
        <taxon>Bacilli</taxon>
        <taxon>Bacillales</taxon>
        <taxon>Paenibacillaceae</taxon>
        <taxon>Paenibacillus</taxon>
    </lineage>
</organism>
<dbReference type="Proteomes" id="UP001652445">
    <property type="component" value="Unassembled WGS sequence"/>
</dbReference>